<evidence type="ECO:0000313" key="2">
    <source>
        <dbReference type="WBParaSite" id="jg22616"/>
    </source>
</evidence>
<dbReference type="Proteomes" id="UP000887574">
    <property type="component" value="Unplaced"/>
</dbReference>
<dbReference type="AlphaFoldDB" id="A0A915DR13"/>
<keyword evidence="1" id="KW-1185">Reference proteome</keyword>
<protein>
    <submittedName>
        <fullName evidence="2">Uncharacterized protein</fullName>
    </submittedName>
</protein>
<dbReference type="WBParaSite" id="jg22616">
    <property type="protein sequence ID" value="jg22616"/>
    <property type="gene ID" value="jg22616"/>
</dbReference>
<accession>A0A915DR13</accession>
<organism evidence="1 2">
    <name type="scientific">Ditylenchus dipsaci</name>
    <dbReference type="NCBI Taxonomy" id="166011"/>
    <lineage>
        <taxon>Eukaryota</taxon>
        <taxon>Metazoa</taxon>
        <taxon>Ecdysozoa</taxon>
        <taxon>Nematoda</taxon>
        <taxon>Chromadorea</taxon>
        <taxon>Rhabditida</taxon>
        <taxon>Tylenchina</taxon>
        <taxon>Tylenchomorpha</taxon>
        <taxon>Sphaerularioidea</taxon>
        <taxon>Anguinidae</taxon>
        <taxon>Anguininae</taxon>
        <taxon>Ditylenchus</taxon>
    </lineage>
</organism>
<proteinExistence type="predicted"/>
<name>A0A915DR13_9BILA</name>
<reference evidence="2" key="1">
    <citation type="submission" date="2022-11" db="UniProtKB">
        <authorList>
            <consortium name="WormBaseParasite"/>
        </authorList>
    </citation>
    <scope>IDENTIFICATION</scope>
</reference>
<sequence length="188" mass="21357">MCEHKQQILKPVNLNFEDLKISTFERYSSVKQSTGESKLALSPNVTGAATSFAVTMHWIATTQKCGSDEEKKESQMTNHEIFRVKCAKAYARALPTLWAPLLVGHSQGRRSESELSPTHSLQTNYVPFEESLIFQRSAPNFDKELKSSALLHVYLIYAASLDDYRNNIRHFLVSDWFAKLNEAENPNC</sequence>
<evidence type="ECO:0000313" key="1">
    <source>
        <dbReference type="Proteomes" id="UP000887574"/>
    </source>
</evidence>